<name>A0AAV7LR97_PLEWA</name>
<accession>A0AAV7LR97</accession>
<reference evidence="1" key="1">
    <citation type="journal article" date="2022" name="bioRxiv">
        <title>Sequencing and chromosome-scale assembly of the giantPleurodeles waltlgenome.</title>
        <authorList>
            <person name="Brown T."/>
            <person name="Elewa A."/>
            <person name="Iarovenko S."/>
            <person name="Subramanian E."/>
            <person name="Araus A.J."/>
            <person name="Petzold A."/>
            <person name="Susuki M."/>
            <person name="Suzuki K.-i.T."/>
            <person name="Hayashi T."/>
            <person name="Toyoda A."/>
            <person name="Oliveira C."/>
            <person name="Osipova E."/>
            <person name="Leigh N.D."/>
            <person name="Simon A."/>
            <person name="Yun M.H."/>
        </authorList>
    </citation>
    <scope>NUCLEOTIDE SEQUENCE</scope>
    <source>
        <strain evidence="1">20211129_DDA</strain>
        <tissue evidence="1">Liver</tissue>
    </source>
</reference>
<dbReference type="EMBL" id="JANPWB010000015">
    <property type="protein sequence ID" value="KAJ1090005.1"/>
    <property type="molecule type" value="Genomic_DNA"/>
</dbReference>
<gene>
    <name evidence="1" type="ORF">NDU88_003145</name>
</gene>
<sequence length="94" mass="10469">MDRPELQLVLGAWRRPSLKFSGPRWWSSMFLQLLLREQSSVVRDSASLASLQHRRCHPLCRDQLFLQARAICDWGSLIASGGIPSPSAGSGCAF</sequence>
<evidence type="ECO:0000313" key="1">
    <source>
        <dbReference type="EMBL" id="KAJ1090005.1"/>
    </source>
</evidence>
<protein>
    <submittedName>
        <fullName evidence="1">Uncharacterized protein</fullName>
    </submittedName>
</protein>
<keyword evidence="2" id="KW-1185">Reference proteome</keyword>
<comment type="caution">
    <text evidence="1">The sequence shown here is derived from an EMBL/GenBank/DDBJ whole genome shotgun (WGS) entry which is preliminary data.</text>
</comment>
<proteinExistence type="predicted"/>
<dbReference type="Proteomes" id="UP001066276">
    <property type="component" value="Chromosome 11"/>
</dbReference>
<organism evidence="1 2">
    <name type="scientific">Pleurodeles waltl</name>
    <name type="common">Iberian ribbed newt</name>
    <dbReference type="NCBI Taxonomy" id="8319"/>
    <lineage>
        <taxon>Eukaryota</taxon>
        <taxon>Metazoa</taxon>
        <taxon>Chordata</taxon>
        <taxon>Craniata</taxon>
        <taxon>Vertebrata</taxon>
        <taxon>Euteleostomi</taxon>
        <taxon>Amphibia</taxon>
        <taxon>Batrachia</taxon>
        <taxon>Caudata</taxon>
        <taxon>Salamandroidea</taxon>
        <taxon>Salamandridae</taxon>
        <taxon>Pleurodelinae</taxon>
        <taxon>Pleurodeles</taxon>
    </lineage>
</organism>
<evidence type="ECO:0000313" key="2">
    <source>
        <dbReference type="Proteomes" id="UP001066276"/>
    </source>
</evidence>
<dbReference type="AlphaFoldDB" id="A0AAV7LR97"/>